<comment type="similarity">
    <text evidence="2">Belongs to the chromate ion transporter (CHR) (TC 2.A.51) family.</text>
</comment>
<sequence>MIYWELFLAFFIPNIVGYGGGPAIIPLVENEVVGTYGWMTHQQFAETLALGNALPSPIATKMAGYIGYDVAGIGGAFVALFATVGPSLLLMLVALGTLYRYRDSIKVKSMSQWVRPVVMVLMAGLTWSFLQEGVDASGWLHTLIIAAVAAALLLKTRIHPALVVCFGLGYGALLLG</sequence>
<reference evidence="8 9" key="1">
    <citation type="submission" date="2013-08" db="EMBL/GenBank/DDBJ databases">
        <title>draft genome of Halomonas huanghegensis, strain BJGMM-B45T.</title>
        <authorList>
            <person name="Miao C."/>
            <person name="Wan Y."/>
            <person name="Jin W."/>
        </authorList>
    </citation>
    <scope>NUCLEOTIDE SEQUENCE [LARGE SCALE GENOMIC DNA]</scope>
    <source>
        <strain evidence="8 9">BJGMM-B45</strain>
    </source>
</reference>
<evidence type="ECO:0000313" key="9">
    <source>
        <dbReference type="Proteomes" id="UP000019113"/>
    </source>
</evidence>
<feature type="transmembrane region" description="Helical" evidence="7">
    <location>
        <begin position="136"/>
        <end position="154"/>
    </location>
</feature>
<feature type="transmembrane region" description="Helical" evidence="7">
    <location>
        <begin position="113"/>
        <end position="130"/>
    </location>
</feature>
<accession>W1N4T0</accession>
<dbReference type="PATRIC" id="fig|1178482.3.peg.3637"/>
<dbReference type="PANTHER" id="PTHR43663">
    <property type="entry name" value="CHROMATE TRANSPORT PROTEIN-RELATED"/>
    <property type="match status" value="1"/>
</dbReference>
<dbReference type="Pfam" id="PF02417">
    <property type="entry name" value="Chromate_transp"/>
    <property type="match status" value="1"/>
</dbReference>
<name>W1N4T0_9GAMM</name>
<dbReference type="GO" id="GO:0005886">
    <property type="term" value="C:plasma membrane"/>
    <property type="evidence" value="ECO:0007669"/>
    <property type="project" value="UniProtKB-SubCell"/>
</dbReference>
<dbReference type="OrthoDB" id="9027281at2"/>
<evidence type="ECO:0000256" key="5">
    <source>
        <dbReference type="ARBA" id="ARBA00022989"/>
    </source>
</evidence>
<comment type="subcellular location">
    <subcellularLocation>
        <location evidence="1">Cell membrane</location>
        <topology evidence="1">Multi-pass membrane protein</topology>
    </subcellularLocation>
</comment>
<evidence type="ECO:0000256" key="4">
    <source>
        <dbReference type="ARBA" id="ARBA00022692"/>
    </source>
</evidence>
<evidence type="ECO:0000256" key="2">
    <source>
        <dbReference type="ARBA" id="ARBA00005262"/>
    </source>
</evidence>
<comment type="caution">
    <text evidence="8">The sequence shown here is derived from an EMBL/GenBank/DDBJ whole genome shotgun (WGS) entry which is preliminary data.</text>
</comment>
<keyword evidence="4 7" id="KW-0812">Transmembrane</keyword>
<feature type="transmembrane region" description="Helical" evidence="7">
    <location>
        <begin position="77"/>
        <end position="101"/>
    </location>
</feature>
<proteinExistence type="inferred from homology"/>
<protein>
    <submittedName>
        <fullName evidence="8">Transporter</fullName>
    </submittedName>
</protein>
<dbReference type="PANTHER" id="PTHR43663:SF1">
    <property type="entry name" value="CHROMATE TRANSPORTER"/>
    <property type="match status" value="1"/>
</dbReference>
<dbReference type="RefSeq" id="WP_021820585.1">
    <property type="nucleotide sequence ID" value="NZ_AVBC01000039.1"/>
</dbReference>
<gene>
    <name evidence="8" type="ORF">BJB45_05240</name>
</gene>
<dbReference type="STRING" id="1178482.AR456_06630"/>
<keyword evidence="5 7" id="KW-1133">Transmembrane helix</keyword>
<dbReference type="KEGG" id="hhu:AR456_06630"/>
<dbReference type="InterPro" id="IPR003370">
    <property type="entry name" value="Chromate_transpt"/>
</dbReference>
<dbReference type="eggNOG" id="COG2059">
    <property type="taxonomic scope" value="Bacteria"/>
</dbReference>
<evidence type="ECO:0000256" key="3">
    <source>
        <dbReference type="ARBA" id="ARBA00022475"/>
    </source>
</evidence>
<dbReference type="Proteomes" id="UP000019113">
    <property type="component" value="Unassembled WGS sequence"/>
</dbReference>
<dbReference type="InterPro" id="IPR052518">
    <property type="entry name" value="CHR_Transporter"/>
</dbReference>
<evidence type="ECO:0000256" key="1">
    <source>
        <dbReference type="ARBA" id="ARBA00004651"/>
    </source>
</evidence>
<organism evidence="8 9">
    <name type="scientific">Halomonas huangheensis</name>
    <dbReference type="NCBI Taxonomy" id="1178482"/>
    <lineage>
        <taxon>Bacteria</taxon>
        <taxon>Pseudomonadati</taxon>
        <taxon>Pseudomonadota</taxon>
        <taxon>Gammaproteobacteria</taxon>
        <taxon>Oceanospirillales</taxon>
        <taxon>Halomonadaceae</taxon>
        <taxon>Halomonas</taxon>
    </lineage>
</organism>
<keyword evidence="3" id="KW-1003">Cell membrane</keyword>
<evidence type="ECO:0000256" key="7">
    <source>
        <dbReference type="SAM" id="Phobius"/>
    </source>
</evidence>
<dbReference type="EMBL" id="AVBC01000039">
    <property type="protein sequence ID" value="ERL50533.1"/>
    <property type="molecule type" value="Genomic_DNA"/>
</dbReference>
<evidence type="ECO:0000313" key="8">
    <source>
        <dbReference type="EMBL" id="ERL50533.1"/>
    </source>
</evidence>
<feature type="transmembrane region" description="Helical" evidence="7">
    <location>
        <begin position="7"/>
        <end position="28"/>
    </location>
</feature>
<dbReference type="AlphaFoldDB" id="W1N4T0"/>
<keyword evidence="6 7" id="KW-0472">Membrane</keyword>
<dbReference type="GO" id="GO:0015109">
    <property type="term" value="F:chromate transmembrane transporter activity"/>
    <property type="evidence" value="ECO:0007669"/>
    <property type="project" value="InterPro"/>
</dbReference>
<evidence type="ECO:0000256" key="6">
    <source>
        <dbReference type="ARBA" id="ARBA00023136"/>
    </source>
</evidence>
<keyword evidence="9" id="KW-1185">Reference proteome</keyword>